<evidence type="ECO:0000313" key="1">
    <source>
        <dbReference type="EMBL" id="MFC0581126.1"/>
    </source>
</evidence>
<dbReference type="RefSeq" id="WP_377457714.1">
    <property type="nucleotide sequence ID" value="NZ_JBHLUB010000001.1"/>
</dbReference>
<organism evidence="1 2">
    <name type="scientific">Micrococcoides hystricis</name>
    <dbReference type="NCBI Taxonomy" id="1572761"/>
    <lineage>
        <taxon>Bacteria</taxon>
        <taxon>Bacillati</taxon>
        <taxon>Actinomycetota</taxon>
        <taxon>Actinomycetes</taxon>
        <taxon>Micrococcales</taxon>
        <taxon>Micrococcaceae</taxon>
        <taxon>Micrococcoides</taxon>
    </lineage>
</organism>
<gene>
    <name evidence="1" type="ORF">ACFFFR_01805</name>
</gene>
<protein>
    <submittedName>
        <fullName evidence="1">Uncharacterized protein</fullName>
    </submittedName>
</protein>
<sequence length="96" mass="9662">MSFRSPWSGSAVESGSKAAAERVIRARQTAATLKDAQGGTAGSHGIVAITETRCTWVQLAPLIPSLGDGPSAIGTSALGIGGLLQSSFAVPGLRRA</sequence>
<name>A0ABV6P7L7_9MICC</name>
<reference evidence="1 2" key="1">
    <citation type="submission" date="2024-09" db="EMBL/GenBank/DDBJ databases">
        <authorList>
            <person name="Sun Q."/>
            <person name="Mori K."/>
        </authorList>
    </citation>
    <scope>NUCLEOTIDE SEQUENCE [LARGE SCALE GENOMIC DNA]</scope>
    <source>
        <strain evidence="1 2">NCAIM B.02604</strain>
    </source>
</reference>
<comment type="caution">
    <text evidence="1">The sequence shown here is derived from an EMBL/GenBank/DDBJ whole genome shotgun (WGS) entry which is preliminary data.</text>
</comment>
<evidence type="ECO:0000313" key="2">
    <source>
        <dbReference type="Proteomes" id="UP001589862"/>
    </source>
</evidence>
<keyword evidence="2" id="KW-1185">Reference proteome</keyword>
<dbReference type="Proteomes" id="UP001589862">
    <property type="component" value="Unassembled WGS sequence"/>
</dbReference>
<dbReference type="EMBL" id="JBHLUB010000001">
    <property type="protein sequence ID" value="MFC0581126.1"/>
    <property type="molecule type" value="Genomic_DNA"/>
</dbReference>
<accession>A0ABV6P7L7</accession>
<proteinExistence type="predicted"/>